<dbReference type="GO" id="GO:0008168">
    <property type="term" value="F:methyltransferase activity"/>
    <property type="evidence" value="ECO:0007669"/>
    <property type="project" value="UniProtKB-KW"/>
</dbReference>
<evidence type="ECO:0000313" key="5">
    <source>
        <dbReference type="EMBL" id="CAD8394114.1"/>
    </source>
</evidence>
<evidence type="ECO:0000259" key="4">
    <source>
        <dbReference type="Pfam" id="PF13847"/>
    </source>
</evidence>
<keyword evidence="2" id="KW-0489">Methyltransferase</keyword>
<sequence length="213" mass="24895">MEPDDNTDYKKKEYWDNRFDSEKNYDWLVSFPDVEDIIRMYVKPTDRILIVGCGNSEFSFQLYEAGFRNITSIDYSDVVISKMKEQYQQTPELTWTIADVRELSESFDAASFDVVIDKATMDALVVDQGSPWIPSQPAIDDVFKMCKEMIFVLRPGGMFIQITFQELLFRRRFLEGYHISSTEQSGPLQWKLKESHRVPVGLGYQFIVMQTLM</sequence>
<dbReference type="InterPro" id="IPR051419">
    <property type="entry name" value="Lys/N-term_MeTrsfase_sf"/>
</dbReference>
<dbReference type="CDD" id="cd02440">
    <property type="entry name" value="AdoMet_MTases"/>
    <property type="match status" value="1"/>
</dbReference>
<protein>
    <recommendedName>
        <fullName evidence="4">Methyltransferase domain-containing protein</fullName>
    </recommendedName>
</protein>
<dbReference type="PANTHER" id="PTHR12176:SF80">
    <property type="entry name" value="EEF1A LYSINE METHYLTRANSFERASE 4"/>
    <property type="match status" value="1"/>
</dbReference>
<dbReference type="Pfam" id="PF13847">
    <property type="entry name" value="Methyltransf_31"/>
    <property type="match status" value="1"/>
</dbReference>
<comment type="similarity">
    <text evidence="1">Belongs to the methyltransferase superfamily.</text>
</comment>
<dbReference type="InterPro" id="IPR029063">
    <property type="entry name" value="SAM-dependent_MTases_sf"/>
</dbReference>
<organism evidence="5">
    <name type="scientific">Rhodosorus marinus</name>
    <dbReference type="NCBI Taxonomy" id="101924"/>
    <lineage>
        <taxon>Eukaryota</taxon>
        <taxon>Rhodophyta</taxon>
        <taxon>Stylonematophyceae</taxon>
        <taxon>Stylonematales</taxon>
        <taxon>Stylonemataceae</taxon>
        <taxon>Rhodosorus</taxon>
    </lineage>
</organism>
<evidence type="ECO:0000256" key="3">
    <source>
        <dbReference type="ARBA" id="ARBA00022679"/>
    </source>
</evidence>
<dbReference type="EMBL" id="HBEK01007566">
    <property type="protein sequence ID" value="CAD8394114.1"/>
    <property type="molecule type" value="Transcribed_RNA"/>
</dbReference>
<dbReference type="AlphaFoldDB" id="A0A7S0BHK7"/>
<feature type="domain" description="Methyltransferase" evidence="4">
    <location>
        <begin position="46"/>
        <end position="165"/>
    </location>
</feature>
<keyword evidence="3" id="KW-0808">Transferase</keyword>
<evidence type="ECO:0000256" key="2">
    <source>
        <dbReference type="ARBA" id="ARBA00022603"/>
    </source>
</evidence>
<proteinExistence type="inferred from homology"/>
<evidence type="ECO:0000256" key="1">
    <source>
        <dbReference type="ARBA" id="ARBA00008361"/>
    </source>
</evidence>
<accession>A0A7S0BHK7</accession>
<dbReference type="Gene3D" id="3.40.50.150">
    <property type="entry name" value="Vaccinia Virus protein VP39"/>
    <property type="match status" value="1"/>
</dbReference>
<dbReference type="SUPFAM" id="SSF53335">
    <property type="entry name" value="S-adenosyl-L-methionine-dependent methyltransferases"/>
    <property type="match status" value="1"/>
</dbReference>
<dbReference type="InterPro" id="IPR025714">
    <property type="entry name" value="Methyltranfer_dom"/>
</dbReference>
<dbReference type="GO" id="GO:0032259">
    <property type="term" value="P:methylation"/>
    <property type="evidence" value="ECO:0007669"/>
    <property type="project" value="UniProtKB-KW"/>
</dbReference>
<gene>
    <name evidence="5" type="ORF">RMAR0315_LOCUS4099</name>
</gene>
<name>A0A7S0BHK7_9RHOD</name>
<reference evidence="5" key="1">
    <citation type="submission" date="2021-01" db="EMBL/GenBank/DDBJ databases">
        <authorList>
            <person name="Corre E."/>
            <person name="Pelletier E."/>
            <person name="Niang G."/>
            <person name="Scheremetjew M."/>
            <person name="Finn R."/>
            <person name="Kale V."/>
            <person name="Holt S."/>
            <person name="Cochrane G."/>
            <person name="Meng A."/>
            <person name="Brown T."/>
            <person name="Cohen L."/>
        </authorList>
    </citation>
    <scope>NUCLEOTIDE SEQUENCE</scope>
    <source>
        <strain evidence="5">UTEX LB 2760</strain>
    </source>
</reference>
<dbReference type="PANTHER" id="PTHR12176">
    <property type="entry name" value="SAM-DEPENDENT METHYLTRANSFERASE SUPERFAMILY PROTEIN"/>
    <property type="match status" value="1"/>
</dbReference>